<reference evidence="2" key="1">
    <citation type="journal article" date="2022" name="Mol. Ecol. Resour.">
        <title>The genomes of chicory, endive, great burdock and yacon provide insights into Asteraceae palaeo-polyploidization history and plant inulin production.</title>
        <authorList>
            <person name="Fan W."/>
            <person name="Wang S."/>
            <person name="Wang H."/>
            <person name="Wang A."/>
            <person name="Jiang F."/>
            <person name="Liu H."/>
            <person name="Zhao H."/>
            <person name="Xu D."/>
            <person name="Zhang Y."/>
        </authorList>
    </citation>
    <scope>NUCLEOTIDE SEQUENCE [LARGE SCALE GENOMIC DNA]</scope>
    <source>
        <strain evidence="2">cv. Yunnan</strain>
    </source>
</reference>
<sequence>MVIVHTSTLRVVRMKSNHYFTIESSQKRGVRWKKERRLTWRREGAVSKVSFHPHRRFVDKKAGLCGRGRREKRGSQRGGERKGAFSGEESGNSDVGEKGGSVGRPVVYLFEPPDPDRVEPVH</sequence>
<name>A0ACB9FSC8_9ASTR</name>
<dbReference type="Proteomes" id="UP001056120">
    <property type="component" value="Linkage Group LG16"/>
</dbReference>
<comment type="caution">
    <text evidence="1">The sequence shown here is derived from an EMBL/GenBank/DDBJ whole genome shotgun (WGS) entry which is preliminary data.</text>
</comment>
<organism evidence="1 2">
    <name type="scientific">Smallanthus sonchifolius</name>
    <dbReference type="NCBI Taxonomy" id="185202"/>
    <lineage>
        <taxon>Eukaryota</taxon>
        <taxon>Viridiplantae</taxon>
        <taxon>Streptophyta</taxon>
        <taxon>Embryophyta</taxon>
        <taxon>Tracheophyta</taxon>
        <taxon>Spermatophyta</taxon>
        <taxon>Magnoliopsida</taxon>
        <taxon>eudicotyledons</taxon>
        <taxon>Gunneridae</taxon>
        <taxon>Pentapetalae</taxon>
        <taxon>asterids</taxon>
        <taxon>campanulids</taxon>
        <taxon>Asterales</taxon>
        <taxon>Asteraceae</taxon>
        <taxon>Asteroideae</taxon>
        <taxon>Heliantheae alliance</taxon>
        <taxon>Millerieae</taxon>
        <taxon>Smallanthus</taxon>
    </lineage>
</organism>
<keyword evidence="2" id="KW-1185">Reference proteome</keyword>
<reference evidence="1 2" key="2">
    <citation type="journal article" date="2022" name="Mol. Ecol. Resour.">
        <title>The genomes of chicory, endive, great burdock and yacon provide insights into Asteraceae paleo-polyploidization history and plant inulin production.</title>
        <authorList>
            <person name="Fan W."/>
            <person name="Wang S."/>
            <person name="Wang H."/>
            <person name="Wang A."/>
            <person name="Jiang F."/>
            <person name="Liu H."/>
            <person name="Zhao H."/>
            <person name="Xu D."/>
            <person name="Zhang Y."/>
        </authorList>
    </citation>
    <scope>NUCLEOTIDE SEQUENCE [LARGE SCALE GENOMIC DNA]</scope>
    <source>
        <strain evidence="2">cv. Yunnan</strain>
        <tissue evidence="1">Leaves</tissue>
    </source>
</reference>
<accession>A0ACB9FSC8</accession>
<gene>
    <name evidence="1" type="ORF">L1987_48233</name>
</gene>
<evidence type="ECO:0000313" key="1">
    <source>
        <dbReference type="EMBL" id="KAI3773703.1"/>
    </source>
</evidence>
<evidence type="ECO:0000313" key="2">
    <source>
        <dbReference type="Proteomes" id="UP001056120"/>
    </source>
</evidence>
<dbReference type="EMBL" id="CM042033">
    <property type="protein sequence ID" value="KAI3773703.1"/>
    <property type="molecule type" value="Genomic_DNA"/>
</dbReference>
<protein>
    <submittedName>
        <fullName evidence="1">Uncharacterized protein</fullName>
    </submittedName>
</protein>
<proteinExistence type="predicted"/>